<organism evidence="1 2">
    <name type="scientific">Paramecium octaurelia</name>
    <dbReference type="NCBI Taxonomy" id="43137"/>
    <lineage>
        <taxon>Eukaryota</taxon>
        <taxon>Sar</taxon>
        <taxon>Alveolata</taxon>
        <taxon>Ciliophora</taxon>
        <taxon>Intramacronucleata</taxon>
        <taxon>Oligohymenophorea</taxon>
        <taxon>Peniculida</taxon>
        <taxon>Parameciidae</taxon>
        <taxon>Paramecium</taxon>
    </lineage>
</organism>
<sequence>MCVSGGGSYDQEGFGIKIGQWIDLKEEFRRKHNCNPLMSIQKWQKFGKCDMKWNWTMQYISIMDQSYAYASGSYQEDGIKIGQWIDFAEGFSFGQQLIFKDEYKNGRKFGNWMFSIEFVQVTLIYNNLSQKCIQQYIKALINPIMYDSGSGSYDEEDKGYKIGHRIDLELNNLQWSI</sequence>
<comment type="caution">
    <text evidence="1">The sequence shown here is derived from an EMBL/GenBank/DDBJ whole genome shotgun (WGS) entry which is preliminary data.</text>
</comment>
<evidence type="ECO:0000313" key="1">
    <source>
        <dbReference type="EMBL" id="CAD8214150.1"/>
    </source>
</evidence>
<protein>
    <submittedName>
        <fullName evidence="1">Uncharacterized protein</fullName>
    </submittedName>
</protein>
<dbReference type="PANTHER" id="PTHR33706:SF1">
    <property type="entry name" value="TPR REPEAT PROTEIN"/>
    <property type="match status" value="1"/>
</dbReference>
<dbReference type="AlphaFoldDB" id="A0A8S1YJX2"/>
<name>A0A8S1YJX2_PAROT</name>
<reference evidence="1" key="1">
    <citation type="submission" date="2021-01" db="EMBL/GenBank/DDBJ databases">
        <authorList>
            <consortium name="Genoscope - CEA"/>
            <person name="William W."/>
        </authorList>
    </citation>
    <scope>NUCLEOTIDE SEQUENCE</scope>
</reference>
<proteinExistence type="predicted"/>
<dbReference type="EMBL" id="CAJJDP010000173">
    <property type="protein sequence ID" value="CAD8214150.1"/>
    <property type="molecule type" value="Genomic_DNA"/>
</dbReference>
<dbReference type="OrthoDB" id="312076at2759"/>
<gene>
    <name evidence="1" type="ORF">POCTA_138.1.T1700035</name>
</gene>
<accession>A0A8S1YJX2</accession>
<dbReference type="PANTHER" id="PTHR33706">
    <property type="entry name" value="MORN VARIANT REPEAT PROTEIN"/>
    <property type="match status" value="1"/>
</dbReference>
<evidence type="ECO:0000313" key="2">
    <source>
        <dbReference type="Proteomes" id="UP000683925"/>
    </source>
</evidence>
<keyword evidence="2" id="KW-1185">Reference proteome</keyword>
<dbReference type="Proteomes" id="UP000683925">
    <property type="component" value="Unassembled WGS sequence"/>
</dbReference>